<name>A0ABQ6LYL1_9GAMM</name>
<comment type="caution">
    <text evidence="2">The sequence shown here is derived from an EMBL/GenBank/DDBJ whole genome shotgun (WGS) entry which is preliminary data.</text>
</comment>
<dbReference type="EMBL" id="BSYJ01000003">
    <property type="protein sequence ID" value="GMG87127.1"/>
    <property type="molecule type" value="Genomic_DNA"/>
</dbReference>
<protein>
    <recommendedName>
        <fullName evidence="1">DUF7661 domain-containing protein</fullName>
    </recommendedName>
</protein>
<dbReference type="InterPro" id="IPR056078">
    <property type="entry name" value="DUF7661"/>
</dbReference>
<evidence type="ECO:0000313" key="2">
    <source>
        <dbReference type="EMBL" id="GMG87127.1"/>
    </source>
</evidence>
<organism evidence="2 3">
    <name type="scientific">Biformimicrobium ophioploci</name>
    <dbReference type="NCBI Taxonomy" id="3036711"/>
    <lineage>
        <taxon>Bacteria</taxon>
        <taxon>Pseudomonadati</taxon>
        <taxon>Pseudomonadota</taxon>
        <taxon>Gammaproteobacteria</taxon>
        <taxon>Cellvibrionales</taxon>
        <taxon>Microbulbiferaceae</taxon>
        <taxon>Biformimicrobium</taxon>
    </lineage>
</organism>
<dbReference type="Pfam" id="PF24697">
    <property type="entry name" value="DUF7661"/>
    <property type="match status" value="1"/>
</dbReference>
<accession>A0ABQ6LYL1</accession>
<evidence type="ECO:0000259" key="1">
    <source>
        <dbReference type="Pfam" id="PF24697"/>
    </source>
</evidence>
<reference evidence="2 3" key="1">
    <citation type="submission" date="2023-04" db="EMBL/GenBank/DDBJ databases">
        <title>Marinobulbifer ophiurae gen. nov., sp. Nov., isolate from tissue of brittle star Ophioplocus japonicus.</title>
        <authorList>
            <person name="Kawano K."/>
            <person name="Sawayama S."/>
            <person name="Nakagawa S."/>
        </authorList>
    </citation>
    <scope>NUCLEOTIDE SEQUENCE [LARGE SCALE GENOMIC DNA]</scope>
    <source>
        <strain evidence="2 3">NKW57</strain>
    </source>
</reference>
<sequence length="70" mass="8067">MKLDVYGKEVEVIRSDSRWCVYYLGAEGKKRIAQDLNIPSDLPESEVMDFLADLCHEWAGPGRVEVIRIR</sequence>
<evidence type="ECO:0000313" key="3">
    <source>
        <dbReference type="Proteomes" id="UP001224392"/>
    </source>
</evidence>
<dbReference type="Proteomes" id="UP001224392">
    <property type="component" value="Unassembled WGS sequence"/>
</dbReference>
<feature type="domain" description="DUF7661" evidence="1">
    <location>
        <begin position="1"/>
        <end position="69"/>
    </location>
</feature>
<gene>
    <name evidence="2" type="ORF">MNKW57_14480</name>
</gene>
<keyword evidence="3" id="KW-1185">Reference proteome</keyword>
<proteinExistence type="predicted"/>
<dbReference type="RefSeq" id="WP_434219174.1">
    <property type="nucleotide sequence ID" value="NZ_BSYJ01000003.1"/>
</dbReference>